<dbReference type="PANTHER" id="PTHR11070:SF23">
    <property type="entry name" value="RECBCD ENZYME SUBUNIT RECB"/>
    <property type="match status" value="1"/>
</dbReference>
<dbReference type="Gene3D" id="3.90.320.10">
    <property type="match status" value="1"/>
</dbReference>
<evidence type="ECO:0000256" key="5">
    <source>
        <dbReference type="ARBA" id="ARBA00022801"/>
    </source>
</evidence>
<accession>A0ABT3S850</accession>
<dbReference type="InterPro" id="IPR011335">
    <property type="entry name" value="Restrct_endonuc-II-like"/>
</dbReference>
<dbReference type="Proteomes" id="UP001300745">
    <property type="component" value="Unassembled WGS sequence"/>
</dbReference>
<dbReference type="SUPFAM" id="SSF52980">
    <property type="entry name" value="Restriction endonuclease-like"/>
    <property type="match status" value="1"/>
</dbReference>
<dbReference type="NCBIfam" id="TIGR00609">
    <property type="entry name" value="recB"/>
    <property type="match status" value="1"/>
</dbReference>
<evidence type="ECO:0000256" key="13">
    <source>
        <dbReference type="ARBA" id="ARBA00034617"/>
    </source>
</evidence>
<comment type="function">
    <text evidence="15">A helicase/nuclease that prepares dsDNA breaks (DSB) for recombinational DNA repair. Binds to DSBs and unwinds DNA via a highly rapid and processive ATP-dependent bidirectional helicase activity. Unwinds dsDNA until it encounters a Chi (crossover hotspot instigator) sequence from the 3' direction. Cuts ssDNA a few nucleotides 3' to the Chi site. The properties and activities of the enzyme are changed at Chi. The Chi-altered holoenzyme produces a long 3'-ssDNA overhang and facilitates RecA-binding to the ssDNA for homologous DNA recombination and repair. Holoenzyme degrades any linearized DNA that is unable to undergo homologous recombination. In the holoenzyme this subunit contributes ATPase, 3'-5' helicase, exonuclease activity and loads RecA onto ssDNA.</text>
</comment>
<dbReference type="EMBL" id="JAPJDO010000002">
    <property type="protein sequence ID" value="MCX2935547.1"/>
    <property type="molecule type" value="Genomic_DNA"/>
</dbReference>
<name>A0ABT3S850_9MYCO</name>
<dbReference type="CDD" id="cd22352">
    <property type="entry name" value="RecB_C-like"/>
    <property type="match status" value="1"/>
</dbReference>
<comment type="catalytic activity">
    <reaction evidence="14 15">
        <text>ATP + H2O = ADP + phosphate + H(+)</text>
        <dbReference type="Rhea" id="RHEA:13065"/>
        <dbReference type="ChEBI" id="CHEBI:15377"/>
        <dbReference type="ChEBI" id="CHEBI:15378"/>
        <dbReference type="ChEBI" id="CHEBI:30616"/>
        <dbReference type="ChEBI" id="CHEBI:43474"/>
        <dbReference type="ChEBI" id="CHEBI:456216"/>
        <dbReference type="EC" id="5.6.2.4"/>
    </reaction>
</comment>
<keyword evidence="11 15" id="KW-0234">DNA repair</keyword>
<evidence type="ECO:0000256" key="14">
    <source>
        <dbReference type="ARBA" id="ARBA00048988"/>
    </source>
</evidence>
<keyword evidence="20" id="KW-1185">Reference proteome</keyword>
<reference evidence="19 20" key="1">
    <citation type="submission" date="2022-11" db="EMBL/GenBank/DDBJ databases">
        <title>Mycobacterium sp. nov.</title>
        <authorList>
            <person name="Papic B."/>
            <person name="Spicic S."/>
            <person name="Duvnjak S."/>
        </authorList>
    </citation>
    <scope>NUCLEOTIDE SEQUENCE [LARGE SCALE GENOMIC DNA]</scope>
    <source>
        <strain evidence="19 20">CVI_P4</strain>
    </source>
</reference>
<evidence type="ECO:0000256" key="8">
    <source>
        <dbReference type="ARBA" id="ARBA00022840"/>
    </source>
</evidence>
<protein>
    <recommendedName>
        <fullName evidence="15">RecBCD enzyme subunit RecB</fullName>
        <ecNumber evidence="15">3.1.11.5</ecNumber>
        <ecNumber evidence="15">5.6.2.4</ecNumber>
    </recommendedName>
    <alternativeName>
        <fullName evidence="15">DNA 3'-5' helicase subunit RecB</fullName>
    </alternativeName>
    <alternativeName>
        <fullName evidence="15">Exonuclease V subunit RecB</fullName>
        <shortName evidence="15">ExoV subunit RecB</shortName>
    </alternativeName>
    <alternativeName>
        <fullName evidence="15">Helicase/nuclease RecBCD subunit RecB</fullName>
    </alternativeName>
</protein>
<keyword evidence="3 15" id="KW-0547">Nucleotide-binding</keyword>
<dbReference type="SUPFAM" id="SSF52540">
    <property type="entry name" value="P-loop containing nucleoside triphosphate hydrolases"/>
    <property type="match status" value="1"/>
</dbReference>
<evidence type="ECO:0000259" key="18">
    <source>
        <dbReference type="PROSITE" id="PS51217"/>
    </source>
</evidence>
<dbReference type="Pfam" id="PF00580">
    <property type="entry name" value="UvrD-helicase"/>
    <property type="match status" value="1"/>
</dbReference>
<dbReference type="InterPro" id="IPR027417">
    <property type="entry name" value="P-loop_NTPase"/>
</dbReference>
<feature type="active site" description="For nuclease activity" evidence="15">
    <location>
        <position position="989"/>
    </location>
</feature>
<feature type="domain" description="UvrD-like helicase ATP-binding" evidence="17">
    <location>
        <begin position="1"/>
        <end position="327"/>
    </location>
</feature>
<dbReference type="RefSeq" id="WP_265994927.1">
    <property type="nucleotide sequence ID" value="NZ_JAPJDN010000002.1"/>
</dbReference>
<keyword evidence="1 15" id="KW-0540">Nuclease</keyword>
<dbReference type="GO" id="GO:0008854">
    <property type="term" value="F:exodeoxyribonuclease V activity"/>
    <property type="evidence" value="ECO:0007669"/>
    <property type="project" value="UniProtKB-EC"/>
</dbReference>
<dbReference type="EC" id="3.1.11.5" evidence="15"/>
<evidence type="ECO:0000256" key="3">
    <source>
        <dbReference type="ARBA" id="ARBA00022741"/>
    </source>
</evidence>
<feature type="binding site" evidence="15">
    <location>
        <position position="839"/>
    </location>
    <ligand>
        <name>Mg(2+)</name>
        <dbReference type="ChEBI" id="CHEBI:18420"/>
    </ligand>
</feature>
<dbReference type="InterPro" id="IPR004586">
    <property type="entry name" value="RecB"/>
</dbReference>
<comment type="similarity">
    <text evidence="15">Belongs to the helicase family. UvrD subfamily.</text>
</comment>
<feature type="region of interest" description="DNA-binding and helicase activity, interacts with RecC" evidence="15">
    <location>
        <begin position="1"/>
        <end position="745"/>
    </location>
</feature>
<comment type="catalytic activity">
    <reaction evidence="13 15">
        <text>Couples ATP hydrolysis with the unwinding of duplex DNA by translocating in the 3'-5' direction.</text>
        <dbReference type="EC" id="5.6.2.4"/>
    </reaction>
</comment>
<gene>
    <name evidence="15 19" type="primary">recB</name>
    <name evidence="19" type="ORF">ORI27_02465</name>
</gene>
<comment type="catalytic activity">
    <reaction evidence="15">
        <text>Exonucleolytic cleavage (in the presence of ATP) in either 5'- to 3'- or 3'- to 5'-direction to yield 5'-phosphooligonucleotides.</text>
        <dbReference type="EC" id="3.1.11.5"/>
    </reaction>
</comment>
<evidence type="ECO:0000256" key="9">
    <source>
        <dbReference type="ARBA" id="ARBA00022842"/>
    </source>
</evidence>
<keyword evidence="8 15" id="KW-0067">ATP-binding</keyword>
<evidence type="ECO:0000256" key="4">
    <source>
        <dbReference type="ARBA" id="ARBA00022763"/>
    </source>
</evidence>
<evidence type="ECO:0000313" key="20">
    <source>
        <dbReference type="Proteomes" id="UP001300745"/>
    </source>
</evidence>
<organism evidence="19 20">
    <name type="scientific">Mycobacterium pinniadriaticum</name>
    <dbReference type="NCBI Taxonomy" id="2994102"/>
    <lineage>
        <taxon>Bacteria</taxon>
        <taxon>Bacillati</taxon>
        <taxon>Actinomycetota</taxon>
        <taxon>Actinomycetes</taxon>
        <taxon>Mycobacteriales</taxon>
        <taxon>Mycobacteriaceae</taxon>
        <taxon>Mycobacterium</taxon>
    </lineage>
</organism>
<sequence>MHEFDLLEPLPAGYSTTVLEASAGTGKTFTLAALVTRYIAEGRASLDQMLLITFGRAATQELRERVRHALQDALRAFDDPSLARGNDVLVALISGDPAETAERRERLRDALAGFDAATIATTHQFCHLVLKSLGVAGDNDTNMKLAENLDDLVGEIVDDLYLRHFGQDRERPPITRTEALKLAREVVANPRTELRPLDPPPGSPPAIRVSFANDVLAELERRKRRSGILSYDDLLSRLADALETSDSPAAKRMRQRWSVVMVDEFQDTDPVQWQVIERAFSGKSTLILIGDPKQAIYAFRGGDIFTYLNAAKSAGQRRTLGVNWRSDAALVERLQVVLGGAELGDPDIKVLPVNARHHGHRLSGAPHNDAFRMRVVSREVFGQRGTRTIRMDSLRPHIATDMAADIAGLLASAATFDGEPLQAHQIAVITESHADARACFDALAAAGVPVVYTGDTDVLKSRAADDWLTLLEAFDQLHRPGLVRAAATTMFFQKTAEDLAEGGDALTEQIGDTLRQWADHAREAGVAAVFEAAQLAGMGRRVLSWAGGERNMTDLAHVTQLLHDVTHREHLSLTALRDWLRTQRDERSGARERNRRLDSDAAAVQIMTVWVSKGLQFPIVYLPFTFNRYVRNEDLVRFHLDDRRCLHVGGDESTELATAQRLGRREAAGEETRLTYVAMTRAQSQVVAWWAPSWDEPNGGLSRLLRGRRPGQPGVPDRCDPERIEDADAVALLRVWERAGGPVLEESIIAPTPEPASPEPGARVGVRHFHRTIDTAWRRTSYSGLIRAAEATGVGSEPEIVQLDDEVAEIAVSTPPAGVDLPSPMADLPTGAKFGSLVHAVLETADPLAGDLAGELQTQIERHSVWWPVDVPAAELAAALVPMHDTSLGPMAGGLTLRHIGQRDRLCEMDFEFPLAGGDQPTDSSRIRLADVGRLLHTHLPPDDPLAPYADRLTGGALAGQLLRGYLSGSVDVVLRIPDGPGHRYLVVDYKTNWLGDGDRPLSAGDYDRARMAEAMLHSDYPLQALLYSVVLHRFLRWRQRGYDPDRHLGGVLYLFVRGMCGPSTPMADGHPTGVFSWRPPAALVSAVSDLLDGPEVAR</sequence>
<dbReference type="InterPro" id="IPR011604">
    <property type="entry name" value="PDDEXK-like_dom_sf"/>
</dbReference>
<evidence type="ECO:0000256" key="10">
    <source>
        <dbReference type="ARBA" id="ARBA00023125"/>
    </source>
</evidence>
<evidence type="ECO:0000313" key="19">
    <source>
        <dbReference type="EMBL" id="MCX2935547.1"/>
    </source>
</evidence>
<dbReference type="PANTHER" id="PTHR11070">
    <property type="entry name" value="UVRD / RECB / PCRA DNA HELICASE FAMILY MEMBER"/>
    <property type="match status" value="1"/>
</dbReference>
<dbReference type="InterPro" id="IPR014017">
    <property type="entry name" value="DNA_helicase_UvrD-like_C"/>
</dbReference>
<keyword evidence="10 15" id="KW-0238">DNA-binding</keyword>
<feature type="domain" description="UvrD-like helicase C-terminal" evidence="18">
    <location>
        <begin position="355"/>
        <end position="614"/>
    </location>
</feature>
<keyword evidence="5 15" id="KW-0378">Hydrolase</keyword>
<dbReference type="InterPro" id="IPR014016">
    <property type="entry name" value="UvrD-like_ATP-bd"/>
</dbReference>
<evidence type="ECO:0000256" key="12">
    <source>
        <dbReference type="ARBA" id="ARBA00023235"/>
    </source>
</evidence>
<dbReference type="EC" id="5.6.2.4" evidence="15"/>
<dbReference type="InterPro" id="IPR000212">
    <property type="entry name" value="DNA_helicase_UvrD/REP"/>
</dbReference>
<comment type="subunit">
    <text evidence="15">Heterotrimer of RecB, RecC and RecD. All subunits contribute to DNA-binding. Interacts with RecA.</text>
</comment>
<feature type="binding site" evidence="15">
    <location>
        <position position="989"/>
    </location>
    <ligand>
        <name>Mg(2+)</name>
        <dbReference type="ChEBI" id="CHEBI:18420"/>
    </ligand>
</feature>
<dbReference type="Gene3D" id="1.10.486.10">
    <property type="entry name" value="PCRA, domain 4"/>
    <property type="match status" value="1"/>
</dbReference>
<comment type="caution">
    <text evidence="19">The sequence shown here is derived from an EMBL/GenBank/DDBJ whole genome shotgun (WGS) entry which is preliminary data.</text>
</comment>
<feature type="region of interest" description="Nuclease activity, interacts with RecD and RecA" evidence="15">
    <location>
        <begin position="776"/>
        <end position="1099"/>
    </location>
</feature>
<evidence type="ECO:0000256" key="1">
    <source>
        <dbReference type="ARBA" id="ARBA00022722"/>
    </source>
</evidence>
<keyword evidence="7 15" id="KW-0269">Exonuclease</keyword>
<evidence type="ECO:0000256" key="15">
    <source>
        <dbReference type="HAMAP-Rule" id="MF_01485"/>
    </source>
</evidence>
<comment type="miscellaneous">
    <text evidence="15">In the RecBCD complex, RecB has a slow 3'-5' helicase, an exonuclease activity and loads RecA onto ssDNA, RecD has a fast 5'-3' helicase activity, while RecC stimulates the ATPase and processivity of the RecB helicase and contributes to recognition of the Chi site.</text>
</comment>
<evidence type="ECO:0000256" key="11">
    <source>
        <dbReference type="ARBA" id="ARBA00023204"/>
    </source>
</evidence>
<evidence type="ECO:0000259" key="17">
    <source>
        <dbReference type="PROSITE" id="PS51198"/>
    </source>
</evidence>
<keyword evidence="12 15" id="KW-0413">Isomerase</keyword>
<keyword evidence="9 15" id="KW-0460">Magnesium</keyword>
<evidence type="ECO:0000256" key="2">
    <source>
        <dbReference type="ARBA" id="ARBA00022723"/>
    </source>
</evidence>
<keyword evidence="6 15" id="KW-0347">Helicase</keyword>
<dbReference type="Pfam" id="PF13361">
    <property type="entry name" value="UvrD_C"/>
    <property type="match status" value="1"/>
</dbReference>
<comment type="domain">
    <text evidence="15">The C-terminal domain has nuclease activity and interacts with RecD. It interacts with RecA, facilitating its loading onto ssDNA.</text>
</comment>
<keyword evidence="4 15" id="KW-0227">DNA damage</keyword>
<feature type="binding site" evidence="16">
    <location>
        <begin position="21"/>
        <end position="28"/>
    </location>
    <ligand>
        <name>ATP</name>
        <dbReference type="ChEBI" id="CHEBI:30616"/>
    </ligand>
</feature>
<dbReference type="HAMAP" id="MF_01485">
    <property type="entry name" value="RecB"/>
    <property type="match status" value="1"/>
</dbReference>
<keyword evidence="2 15" id="KW-0479">Metal-binding</keyword>
<comment type="domain">
    <text evidence="15">The N-terminal DNA-binding domain is a ssDNA-dependent ATPase and has ATP-dependent 3'-5' helicase function. This domain interacts with RecC.</text>
</comment>
<evidence type="ECO:0000256" key="16">
    <source>
        <dbReference type="PROSITE-ProRule" id="PRU00560"/>
    </source>
</evidence>
<dbReference type="PROSITE" id="PS51217">
    <property type="entry name" value="UVRD_HELICASE_CTER"/>
    <property type="match status" value="1"/>
</dbReference>
<proteinExistence type="inferred from homology"/>
<comment type="cofactor">
    <cofactor evidence="15">
        <name>Mg(2+)</name>
        <dbReference type="ChEBI" id="CHEBI:18420"/>
    </cofactor>
    <text evidence="15">Binds 1 Mg(2+) ion per subunit.</text>
</comment>
<dbReference type="Gene3D" id="3.40.50.300">
    <property type="entry name" value="P-loop containing nucleotide triphosphate hydrolases"/>
    <property type="match status" value="2"/>
</dbReference>
<evidence type="ECO:0000256" key="6">
    <source>
        <dbReference type="ARBA" id="ARBA00022806"/>
    </source>
</evidence>
<evidence type="ECO:0000256" key="7">
    <source>
        <dbReference type="ARBA" id="ARBA00022839"/>
    </source>
</evidence>
<dbReference type="PROSITE" id="PS51198">
    <property type="entry name" value="UVRD_HELICASE_ATP_BIND"/>
    <property type="match status" value="1"/>
</dbReference>
<feature type="binding site" evidence="15">
    <location>
        <position position="972"/>
    </location>
    <ligand>
        <name>Mg(2+)</name>
        <dbReference type="ChEBI" id="CHEBI:18420"/>
    </ligand>
</feature>